<feature type="transmembrane region" description="Helical" evidence="6">
    <location>
        <begin position="38"/>
        <end position="61"/>
    </location>
</feature>
<dbReference type="OrthoDB" id="9802121at2"/>
<keyword evidence="3 6" id="KW-0812">Transmembrane</keyword>
<keyword evidence="5 6" id="KW-0472">Membrane</keyword>
<name>A0A2S0I8B6_9BURK</name>
<evidence type="ECO:0000256" key="2">
    <source>
        <dbReference type="ARBA" id="ARBA00009694"/>
    </source>
</evidence>
<dbReference type="Proteomes" id="UP000239477">
    <property type="component" value="Chromosome"/>
</dbReference>
<organism evidence="7 8">
    <name type="scientific">Achromobacter spanius</name>
    <dbReference type="NCBI Taxonomy" id="217203"/>
    <lineage>
        <taxon>Bacteria</taxon>
        <taxon>Pseudomonadati</taxon>
        <taxon>Pseudomonadota</taxon>
        <taxon>Betaproteobacteria</taxon>
        <taxon>Burkholderiales</taxon>
        <taxon>Alcaligenaceae</taxon>
        <taxon>Achromobacter</taxon>
    </lineage>
</organism>
<dbReference type="PANTHER" id="PTHR43461">
    <property type="entry name" value="TRANSMEMBRANE PROTEIN 256"/>
    <property type="match status" value="1"/>
</dbReference>
<feature type="transmembrane region" description="Helical" evidence="6">
    <location>
        <begin position="7"/>
        <end position="26"/>
    </location>
</feature>
<evidence type="ECO:0000313" key="7">
    <source>
        <dbReference type="EMBL" id="AVJ28027.1"/>
    </source>
</evidence>
<dbReference type="GO" id="GO:0005886">
    <property type="term" value="C:plasma membrane"/>
    <property type="evidence" value="ECO:0007669"/>
    <property type="project" value="TreeGrafter"/>
</dbReference>
<keyword evidence="4 6" id="KW-1133">Transmembrane helix</keyword>
<gene>
    <name evidence="7" type="ORF">CLM73_13370</name>
</gene>
<feature type="transmembrane region" description="Helical" evidence="6">
    <location>
        <begin position="97"/>
        <end position="121"/>
    </location>
</feature>
<evidence type="ECO:0008006" key="9">
    <source>
        <dbReference type="Google" id="ProtNLM"/>
    </source>
</evidence>
<comment type="similarity">
    <text evidence="2">Belongs to the UPF0382 family.</text>
</comment>
<accession>A0A2S0I8B6</accession>
<dbReference type="PANTHER" id="PTHR43461:SF1">
    <property type="entry name" value="TRANSMEMBRANE PROTEIN 256"/>
    <property type="match status" value="1"/>
</dbReference>
<keyword evidence="8" id="KW-1185">Reference proteome</keyword>
<dbReference type="AlphaFoldDB" id="A0A2S0I8B6"/>
<evidence type="ECO:0000313" key="8">
    <source>
        <dbReference type="Proteomes" id="UP000239477"/>
    </source>
</evidence>
<evidence type="ECO:0000256" key="5">
    <source>
        <dbReference type="ARBA" id="ARBA00023136"/>
    </source>
</evidence>
<dbReference type="EMBL" id="CP023270">
    <property type="protein sequence ID" value="AVJ28027.1"/>
    <property type="molecule type" value="Genomic_DNA"/>
</dbReference>
<protein>
    <recommendedName>
        <fullName evidence="9">DUF423 domain-containing protein</fullName>
    </recommendedName>
</protein>
<sequence length="125" mass="12995">MTDRQLTILAAINLMVAVGAGAFGAHGLKRILTPDMLAVWQTGVMYHLVHALGIFIIALLGARFGSPLLSAAGVVMFVGIVLFSGSLYVLTLTGTTWLGAVTPFGGTAFLAAWAMVAIAAYRAQS</sequence>
<comment type="subcellular location">
    <subcellularLocation>
        <location evidence="1">Membrane</location>
        <topology evidence="1">Multi-pass membrane protein</topology>
    </subcellularLocation>
</comment>
<proteinExistence type="inferred from homology"/>
<evidence type="ECO:0000256" key="4">
    <source>
        <dbReference type="ARBA" id="ARBA00022989"/>
    </source>
</evidence>
<evidence type="ECO:0000256" key="1">
    <source>
        <dbReference type="ARBA" id="ARBA00004141"/>
    </source>
</evidence>
<reference evidence="7 8" key="1">
    <citation type="submission" date="2017-09" db="EMBL/GenBank/DDBJ databases">
        <title>Genomic, metabolic, and phenotypic characteristics of bacterial isolates from the natural microbiome of the model nematode Caenorhabditis elegans.</title>
        <authorList>
            <person name="Zimmermann J."/>
            <person name="Obeng N."/>
            <person name="Yang W."/>
            <person name="Obeng O."/>
            <person name="Kissoyan K."/>
            <person name="Pees B."/>
            <person name="Dirksen P."/>
            <person name="Hoppner M."/>
            <person name="Franke A."/>
            <person name="Rosenstiel P."/>
            <person name="Leippe M."/>
            <person name="Dierking K."/>
            <person name="Kaleta C."/>
            <person name="Schulenburg H."/>
        </authorList>
    </citation>
    <scope>NUCLEOTIDE SEQUENCE [LARGE SCALE GENOMIC DNA]</scope>
    <source>
        <strain evidence="7 8">MYb73</strain>
    </source>
</reference>
<dbReference type="Pfam" id="PF04241">
    <property type="entry name" value="DUF423"/>
    <property type="match status" value="1"/>
</dbReference>
<feature type="transmembrane region" description="Helical" evidence="6">
    <location>
        <begin position="68"/>
        <end position="91"/>
    </location>
</feature>
<evidence type="ECO:0000256" key="6">
    <source>
        <dbReference type="SAM" id="Phobius"/>
    </source>
</evidence>
<dbReference type="InterPro" id="IPR006696">
    <property type="entry name" value="DUF423"/>
</dbReference>
<evidence type="ECO:0000256" key="3">
    <source>
        <dbReference type="ARBA" id="ARBA00022692"/>
    </source>
</evidence>
<dbReference type="RefSeq" id="WP_105238841.1">
    <property type="nucleotide sequence ID" value="NZ_CP023270.1"/>
</dbReference>